<dbReference type="Proteomes" id="UP000187209">
    <property type="component" value="Unassembled WGS sequence"/>
</dbReference>
<dbReference type="InterPro" id="IPR049680">
    <property type="entry name" value="FLVCR1-2_SLC49-like"/>
</dbReference>
<dbReference type="GO" id="GO:0016020">
    <property type="term" value="C:membrane"/>
    <property type="evidence" value="ECO:0007669"/>
    <property type="project" value="UniProtKB-SubCell"/>
</dbReference>
<reference evidence="6 7" key="1">
    <citation type="submission" date="2016-11" db="EMBL/GenBank/DDBJ databases">
        <title>The macronuclear genome of Stentor coeruleus: a giant cell with tiny introns.</title>
        <authorList>
            <person name="Slabodnick M."/>
            <person name="Ruby J.G."/>
            <person name="Reiff S.B."/>
            <person name="Swart E.C."/>
            <person name="Gosai S."/>
            <person name="Prabakaran S."/>
            <person name="Witkowska E."/>
            <person name="Larue G.E."/>
            <person name="Fisher S."/>
            <person name="Freeman R.M."/>
            <person name="Gunawardena J."/>
            <person name="Chu W."/>
            <person name="Stover N.A."/>
            <person name="Gregory B.D."/>
            <person name="Nowacki M."/>
            <person name="Derisi J."/>
            <person name="Roy S.W."/>
            <person name="Marshall W.F."/>
            <person name="Sood P."/>
        </authorList>
    </citation>
    <scope>NUCLEOTIDE SEQUENCE [LARGE SCALE GENOMIC DNA]</scope>
    <source>
        <strain evidence="6">WM001</strain>
    </source>
</reference>
<name>A0A1R2C795_9CILI</name>
<evidence type="ECO:0000256" key="4">
    <source>
        <dbReference type="ARBA" id="ARBA00023136"/>
    </source>
</evidence>
<feature type="transmembrane region" description="Helical" evidence="5">
    <location>
        <begin position="334"/>
        <end position="358"/>
    </location>
</feature>
<feature type="transmembrane region" description="Helical" evidence="5">
    <location>
        <begin position="132"/>
        <end position="155"/>
    </location>
</feature>
<dbReference type="EMBL" id="MPUH01000256">
    <property type="protein sequence ID" value="OMJ84840.1"/>
    <property type="molecule type" value="Genomic_DNA"/>
</dbReference>
<dbReference type="Pfam" id="PF07690">
    <property type="entry name" value="MFS_1"/>
    <property type="match status" value="1"/>
</dbReference>
<dbReference type="InterPro" id="IPR011701">
    <property type="entry name" value="MFS"/>
</dbReference>
<feature type="transmembrane region" description="Helical" evidence="5">
    <location>
        <begin position="206"/>
        <end position="233"/>
    </location>
</feature>
<comment type="caution">
    <text evidence="6">The sequence shown here is derived from an EMBL/GenBank/DDBJ whole genome shotgun (WGS) entry which is preliminary data.</text>
</comment>
<feature type="transmembrane region" description="Helical" evidence="5">
    <location>
        <begin position="104"/>
        <end position="125"/>
    </location>
</feature>
<comment type="subcellular location">
    <subcellularLocation>
        <location evidence="1">Membrane</location>
        <topology evidence="1">Multi-pass membrane protein</topology>
    </subcellularLocation>
</comment>
<dbReference type="OrthoDB" id="422206at2759"/>
<feature type="transmembrane region" description="Helical" evidence="5">
    <location>
        <begin position="73"/>
        <end position="92"/>
    </location>
</feature>
<feature type="transmembrane region" description="Helical" evidence="5">
    <location>
        <begin position="161"/>
        <end position="179"/>
    </location>
</feature>
<keyword evidence="2 5" id="KW-0812">Transmembrane</keyword>
<feature type="transmembrane region" description="Helical" evidence="5">
    <location>
        <begin position="44"/>
        <end position="66"/>
    </location>
</feature>
<evidence type="ECO:0000313" key="6">
    <source>
        <dbReference type="EMBL" id="OMJ84840.1"/>
    </source>
</evidence>
<protein>
    <recommendedName>
        <fullName evidence="8">Major facilitator superfamily (MFS) profile domain-containing protein</fullName>
    </recommendedName>
</protein>
<feature type="transmembrane region" description="Helical" evidence="5">
    <location>
        <begin position="245"/>
        <end position="265"/>
    </location>
</feature>
<gene>
    <name evidence="6" type="ORF">SteCoe_13964</name>
</gene>
<dbReference type="SUPFAM" id="SSF103473">
    <property type="entry name" value="MFS general substrate transporter"/>
    <property type="match status" value="1"/>
</dbReference>
<dbReference type="PANTHER" id="PTHR10924:SF6">
    <property type="entry name" value="SOLUTE CARRIER FAMILY 49 MEMBER A3"/>
    <property type="match status" value="1"/>
</dbReference>
<evidence type="ECO:0000256" key="3">
    <source>
        <dbReference type="ARBA" id="ARBA00022989"/>
    </source>
</evidence>
<keyword evidence="7" id="KW-1185">Reference proteome</keyword>
<evidence type="ECO:0000256" key="1">
    <source>
        <dbReference type="ARBA" id="ARBA00004141"/>
    </source>
</evidence>
<keyword evidence="4 5" id="KW-0472">Membrane</keyword>
<accession>A0A1R2C795</accession>
<dbReference type="InterPro" id="IPR036259">
    <property type="entry name" value="MFS_trans_sf"/>
</dbReference>
<dbReference type="AlphaFoldDB" id="A0A1R2C795"/>
<dbReference type="PANTHER" id="PTHR10924">
    <property type="entry name" value="MAJOR FACILITATOR SUPERFAMILY PROTEIN-RELATED"/>
    <property type="match status" value="1"/>
</dbReference>
<keyword evidence="3 5" id="KW-1133">Transmembrane helix</keyword>
<organism evidence="6 7">
    <name type="scientific">Stentor coeruleus</name>
    <dbReference type="NCBI Taxonomy" id="5963"/>
    <lineage>
        <taxon>Eukaryota</taxon>
        <taxon>Sar</taxon>
        <taxon>Alveolata</taxon>
        <taxon>Ciliophora</taxon>
        <taxon>Postciliodesmatophora</taxon>
        <taxon>Heterotrichea</taxon>
        <taxon>Heterotrichida</taxon>
        <taxon>Stentoridae</taxon>
        <taxon>Stentor</taxon>
    </lineage>
</organism>
<evidence type="ECO:0000256" key="5">
    <source>
        <dbReference type="SAM" id="Phobius"/>
    </source>
</evidence>
<dbReference type="GO" id="GO:0022857">
    <property type="term" value="F:transmembrane transporter activity"/>
    <property type="evidence" value="ECO:0007669"/>
    <property type="project" value="InterPro"/>
</dbReference>
<feature type="transmembrane region" description="Helical" evidence="5">
    <location>
        <begin position="364"/>
        <end position="383"/>
    </location>
</feature>
<evidence type="ECO:0008006" key="8">
    <source>
        <dbReference type="Google" id="ProtNLM"/>
    </source>
</evidence>
<evidence type="ECO:0000313" key="7">
    <source>
        <dbReference type="Proteomes" id="UP000187209"/>
    </source>
</evidence>
<dbReference type="Gene3D" id="1.20.1250.20">
    <property type="entry name" value="MFS general substrate transporter like domains"/>
    <property type="match status" value="1"/>
</dbReference>
<sequence length="414" mass="46181">MKKIQKWMMLFLYSALQWFGGTIWISFASITDSAASYYGKSLEFINLFSLSFLILQLPMAPLSSYFLRKSYHWTMMLAYLVSVVGVWVKVIAQDNFYFSLAGQMLIGSMNSLTLAACSTLTALWFDPSEQTLAVAIASTSNLLGAGCGLILSPYVHSISELMYIQASYTTFFAILNVIFSRKKTPEDCSVVKAEFSKELSVIFKDWYHLALIFFISSGLAIAYALSGVIYQILSPFGVTEDESGWIGFSMYIGAIVGGLLTSLIVHKNKNYINPVRVFAFLSLSGIIIWAASVRYFWGNILGSIISGLGLFGFMPLGIQATVDQNKNIEESIPTNLIFLTAQALSVAYTYPIILFYSWTKLSGLWLSTIFAVLSFCTLMILYCPKLIEKYKQPLIVPQNIIKEDGPPDVDNNYD</sequence>
<proteinExistence type="predicted"/>
<feature type="transmembrane region" description="Helical" evidence="5">
    <location>
        <begin position="277"/>
        <end position="297"/>
    </location>
</feature>
<feature type="transmembrane region" description="Helical" evidence="5">
    <location>
        <begin position="303"/>
        <end position="322"/>
    </location>
</feature>
<evidence type="ECO:0000256" key="2">
    <source>
        <dbReference type="ARBA" id="ARBA00022692"/>
    </source>
</evidence>